<dbReference type="InterPro" id="IPR037207">
    <property type="entry name" value="Nuop51_4Fe4S-bd_sf"/>
</dbReference>
<protein>
    <submittedName>
        <fullName evidence="7">NADH dehydrogenase</fullName>
    </submittedName>
</protein>
<gene>
    <name evidence="7" type="ORF">KSF_100010</name>
</gene>
<proteinExistence type="inferred from homology"/>
<evidence type="ECO:0000256" key="5">
    <source>
        <dbReference type="ARBA" id="ARBA00023014"/>
    </source>
</evidence>
<dbReference type="RefSeq" id="WP_220210562.1">
    <property type="nucleotide sequence ID" value="NZ_BNJK01000002.1"/>
</dbReference>
<dbReference type="InterPro" id="IPR001949">
    <property type="entry name" value="NADH-UbQ_OxRdtase_51kDa_CS"/>
</dbReference>
<evidence type="ECO:0000256" key="4">
    <source>
        <dbReference type="ARBA" id="ARBA00023004"/>
    </source>
</evidence>
<name>A0A8J3N8Q9_9CHLR</name>
<dbReference type="SUPFAM" id="SSF52833">
    <property type="entry name" value="Thioredoxin-like"/>
    <property type="match status" value="1"/>
</dbReference>
<keyword evidence="3" id="KW-0479">Metal-binding</keyword>
<dbReference type="InterPro" id="IPR037225">
    <property type="entry name" value="Nuo51_FMN-bd_sf"/>
</dbReference>
<keyword evidence="8" id="KW-1185">Reference proteome</keyword>
<dbReference type="Gene3D" id="3.40.50.11540">
    <property type="entry name" value="NADH-ubiquinone oxidoreductase 51kDa subunit"/>
    <property type="match status" value="1"/>
</dbReference>
<dbReference type="Proteomes" id="UP000597444">
    <property type="component" value="Unassembled WGS sequence"/>
</dbReference>
<dbReference type="Pfam" id="PF01257">
    <property type="entry name" value="2Fe-2S_thioredx"/>
    <property type="match status" value="1"/>
</dbReference>
<dbReference type="Gene3D" id="3.40.30.10">
    <property type="entry name" value="Glutaredoxin"/>
    <property type="match status" value="1"/>
</dbReference>
<evidence type="ECO:0000313" key="8">
    <source>
        <dbReference type="Proteomes" id="UP000597444"/>
    </source>
</evidence>
<dbReference type="PROSITE" id="PS00645">
    <property type="entry name" value="COMPLEX1_51K_2"/>
    <property type="match status" value="1"/>
</dbReference>
<dbReference type="SUPFAM" id="SSF142019">
    <property type="entry name" value="Nqo1 FMN-binding domain-like"/>
    <property type="match status" value="1"/>
</dbReference>
<dbReference type="Gene3D" id="1.20.1440.230">
    <property type="entry name" value="NADH-ubiquinone oxidoreductase 51kDa subunit, iron-sulphur binding domain"/>
    <property type="match status" value="1"/>
</dbReference>
<dbReference type="SUPFAM" id="SSF142984">
    <property type="entry name" value="Nqo1 middle domain-like"/>
    <property type="match status" value="1"/>
</dbReference>
<evidence type="ECO:0000256" key="3">
    <source>
        <dbReference type="ARBA" id="ARBA00022723"/>
    </source>
</evidence>
<dbReference type="InterPro" id="IPR011538">
    <property type="entry name" value="Nuo51_FMN-bd"/>
</dbReference>
<organism evidence="7 8">
    <name type="scientific">Reticulibacter mediterranei</name>
    <dbReference type="NCBI Taxonomy" id="2778369"/>
    <lineage>
        <taxon>Bacteria</taxon>
        <taxon>Bacillati</taxon>
        <taxon>Chloroflexota</taxon>
        <taxon>Ktedonobacteria</taxon>
        <taxon>Ktedonobacterales</taxon>
        <taxon>Reticulibacteraceae</taxon>
        <taxon>Reticulibacter</taxon>
    </lineage>
</organism>
<feature type="domain" description="NADH-ubiquinone oxidoreductase 51kDa subunit iron-sulphur binding" evidence="6">
    <location>
        <begin position="452"/>
        <end position="497"/>
    </location>
</feature>
<dbReference type="Pfam" id="PF10589">
    <property type="entry name" value="NADH_4Fe-4S"/>
    <property type="match status" value="1"/>
</dbReference>
<dbReference type="GO" id="GO:0008137">
    <property type="term" value="F:NADH dehydrogenase (ubiquinone) activity"/>
    <property type="evidence" value="ECO:0007669"/>
    <property type="project" value="InterPro"/>
</dbReference>
<evidence type="ECO:0000313" key="7">
    <source>
        <dbReference type="EMBL" id="GHO99953.1"/>
    </source>
</evidence>
<dbReference type="InterPro" id="IPR036249">
    <property type="entry name" value="Thioredoxin-like_sf"/>
</dbReference>
<comment type="caution">
    <text evidence="7">The sequence shown here is derived from an EMBL/GenBank/DDBJ whole genome shotgun (WGS) entry which is preliminary data.</text>
</comment>
<dbReference type="SUPFAM" id="SSF140490">
    <property type="entry name" value="Nqo1C-terminal domain-like"/>
    <property type="match status" value="1"/>
</dbReference>
<accession>A0A8J3N8Q9</accession>
<keyword evidence="4" id="KW-0408">Iron</keyword>
<dbReference type="GO" id="GO:0010181">
    <property type="term" value="F:FMN binding"/>
    <property type="evidence" value="ECO:0007669"/>
    <property type="project" value="InterPro"/>
</dbReference>
<evidence type="ECO:0000256" key="2">
    <source>
        <dbReference type="ARBA" id="ARBA00022485"/>
    </source>
</evidence>
<comment type="similarity">
    <text evidence="1">Belongs to the complex I 51 kDa subunit family.</text>
</comment>
<dbReference type="PANTHER" id="PTHR43578:SF3">
    <property type="entry name" value="NADH-QUINONE OXIDOREDUCTASE SUBUNIT F"/>
    <property type="match status" value="1"/>
</dbReference>
<keyword evidence="2" id="KW-0004">4Fe-4S</keyword>
<evidence type="ECO:0000259" key="6">
    <source>
        <dbReference type="SMART" id="SM00928"/>
    </source>
</evidence>
<dbReference type="PANTHER" id="PTHR43578">
    <property type="entry name" value="NADH-QUINONE OXIDOREDUCTASE SUBUNIT F"/>
    <property type="match status" value="1"/>
</dbReference>
<dbReference type="SMART" id="SM00928">
    <property type="entry name" value="NADH_4Fe-4S"/>
    <property type="match status" value="1"/>
</dbReference>
<dbReference type="FunFam" id="1.20.1440.230:FF:000001">
    <property type="entry name" value="Mitochondrial NADH dehydrogenase flavoprotein 1"/>
    <property type="match status" value="1"/>
</dbReference>
<dbReference type="Gene3D" id="6.10.250.1450">
    <property type="match status" value="1"/>
</dbReference>
<dbReference type="GO" id="GO:0046872">
    <property type="term" value="F:metal ion binding"/>
    <property type="evidence" value="ECO:0007669"/>
    <property type="project" value="UniProtKB-KW"/>
</dbReference>
<dbReference type="CDD" id="cd02980">
    <property type="entry name" value="TRX_Fd_family"/>
    <property type="match status" value="1"/>
</dbReference>
<dbReference type="NCBIfam" id="NF010120">
    <property type="entry name" value="PRK13596.1"/>
    <property type="match status" value="1"/>
</dbReference>
<dbReference type="Pfam" id="PF01512">
    <property type="entry name" value="Complex1_51K"/>
    <property type="match status" value="1"/>
</dbReference>
<dbReference type="InterPro" id="IPR019575">
    <property type="entry name" value="Nuop51_4Fe4S-bd"/>
</dbReference>
<dbReference type="GO" id="GO:0051539">
    <property type="term" value="F:4 iron, 4 sulfur cluster binding"/>
    <property type="evidence" value="ECO:0007669"/>
    <property type="project" value="UniProtKB-KW"/>
</dbReference>
<reference evidence="7" key="1">
    <citation type="submission" date="2020-10" db="EMBL/GenBank/DDBJ databases">
        <title>Taxonomic study of unclassified bacteria belonging to the class Ktedonobacteria.</title>
        <authorList>
            <person name="Yabe S."/>
            <person name="Wang C.M."/>
            <person name="Zheng Y."/>
            <person name="Sakai Y."/>
            <person name="Cavaletti L."/>
            <person name="Monciardini P."/>
            <person name="Donadio S."/>
        </authorList>
    </citation>
    <scope>NUCLEOTIDE SEQUENCE</scope>
    <source>
        <strain evidence="7">ID150040</strain>
    </source>
</reference>
<keyword evidence="5" id="KW-0411">Iron-sulfur</keyword>
<dbReference type="Gene3D" id="3.10.20.600">
    <property type="match status" value="1"/>
</dbReference>
<dbReference type="EMBL" id="BNJK01000002">
    <property type="protein sequence ID" value="GHO99953.1"/>
    <property type="molecule type" value="Genomic_DNA"/>
</dbReference>
<sequence>MIQALTPDDLPRVAEEENEAARAFEHTIRVCVAAGCLSQHSDQVKQGLEHQIQERGWKHCRVKGVGCMGLCSAGPLVSVRSSEKNEKETLYQAVTPDDAPTIIESLSSGTPPATLICPTNRPFFTQQTKIVLANSGEIDPERLEDSLAVGGYQQLAHVLSDLTPAQVIDQITLSGLRGRGGAGYPTGLKWGTVAKASGSRKFVICNADEGDPGAFMDRSVLESDPHRVLEGMAIAAYAVGANEGYIYVRAEYPLAIKRLQTAIRQATRVQLLGNSILGTSFNFNIHIRLGAGAFVCGEETALIASIEGKRGQPRPRPPFPAMSGLWNAPTLINNVETYANIAPILEHGPEWFAGIGTERSKGTKVFALAGKIVNTGLIEVPMGTNLRTIIQEIGGGIPDGHGFKAAQTGGPSGGCIPAEHLDTPVDYESLTALGSIMGSGGMIVMDESACMVDVARYFMEFCMSESCGKCAPCRVGTAEMYELLSRIVQGRANLEDMELLQDLCETVKYTSLCGLGQAAPNPVLSTMKYFKDEYLAHITDHRCPAGQCQFEAVAQEV</sequence>
<evidence type="ECO:0000256" key="1">
    <source>
        <dbReference type="ARBA" id="ARBA00007523"/>
    </source>
</evidence>
<dbReference type="AlphaFoldDB" id="A0A8J3N8Q9"/>
<dbReference type="FunFam" id="3.40.50.11540:FF:000001">
    <property type="entry name" value="NADH dehydrogenase [ubiquinone] flavoprotein 1, mitochondrial"/>
    <property type="match status" value="1"/>
</dbReference>